<gene>
    <name evidence="2" type="ORF">METZ01_LOCUS282616</name>
</gene>
<dbReference type="InterPro" id="IPR024674">
    <property type="entry name" value="HpaB/PvcC/4-BUDH_N"/>
</dbReference>
<proteinExistence type="predicted"/>
<dbReference type="InterPro" id="IPR046373">
    <property type="entry name" value="Acyl-CoA_Oxase/DH_mid-dom_sf"/>
</dbReference>
<organism evidence="2">
    <name type="scientific">marine metagenome</name>
    <dbReference type="NCBI Taxonomy" id="408172"/>
    <lineage>
        <taxon>unclassified sequences</taxon>
        <taxon>metagenomes</taxon>
        <taxon>ecological metagenomes</taxon>
    </lineage>
</organism>
<dbReference type="AlphaFoldDB" id="A0A382L382"/>
<dbReference type="EMBL" id="UINC01083749">
    <property type="protein sequence ID" value="SVC29762.1"/>
    <property type="molecule type" value="Genomic_DNA"/>
</dbReference>
<protein>
    <recommendedName>
        <fullName evidence="1">HpaB/PvcC/4-BUDH N-terminal domain-containing protein</fullName>
    </recommendedName>
</protein>
<dbReference type="InterPro" id="IPR009100">
    <property type="entry name" value="AcylCoA_DH/oxidase_NM_dom_sf"/>
</dbReference>
<name>A0A382L382_9ZZZZ</name>
<dbReference type="SUPFAM" id="SSF56645">
    <property type="entry name" value="Acyl-CoA dehydrogenase NM domain-like"/>
    <property type="match status" value="1"/>
</dbReference>
<dbReference type="Pfam" id="PF11794">
    <property type="entry name" value="HpaB_N"/>
    <property type="match status" value="1"/>
</dbReference>
<dbReference type="PANTHER" id="PTHR36117">
    <property type="entry name" value="4-HYDROXYPHENYLACETATE 3-MONOOXYGENASE-RELATED"/>
    <property type="match status" value="1"/>
</dbReference>
<dbReference type="InterPro" id="IPR004925">
    <property type="entry name" value="HpaB/PvcC/4-BUDH"/>
</dbReference>
<evidence type="ECO:0000313" key="2">
    <source>
        <dbReference type="EMBL" id="SVC29762.1"/>
    </source>
</evidence>
<dbReference type="PANTHER" id="PTHR36117:SF3">
    <property type="entry name" value="4-HYDROXYPHENYLACETATE 3-MONOOXYGENASE-RELATED"/>
    <property type="match status" value="1"/>
</dbReference>
<sequence>MIKTGQQHLESLKDGRVVYIGDEKIEDVTTHPAFMRAAQTVAHLYDIKHEVKNQEILTYEESGERYSTWFLRAKSRDDLRSRMKAHKMIADQTCGMMGRSMDHVSSFVTGMATNPSVFDTEEYQFADNILAYYEYMKKHDIFATYAVLPPQAARNPEFYQKQNLPIPTLMVVDQDDEGVTISGMKMLATSAVFCNDIWIGNLLPLAPDQVKQAITCAVPCNIEGLTMWMRQPISLNAENQF</sequence>
<dbReference type="Gene3D" id="2.40.110.10">
    <property type="entry name" value="Butyryl-CoA Dehydrogenase, subunit A, domain 2"/>
    <property type="match status" value="1"/>
</dbReference>
<feature type="domain" description="HpaB/PvcC/4-BUDH N-terminal" evidence="1">
    <location>
        <begin position="4"/>
        <end position="236"/>
    </location>
</feature>
<evidence type="ECO:0000259" key="1">
    <source>
        <dbReference type="Pfam" id="PF11794"/>
    </source>
</evidence>
<dbReference type="Gene3D" id="1.10.3140.10">
    <property type="entry name" value="4-hydroxybutyryl-coa dehydratase, domain 1"/>
    <property type="match status" value="1"/>
</dbReference>
<reference evidence="2" key="1">
    <citation type="submission" date="2018-05" db="EMBL/GenBank/DDBJ databases">
        <authorList>
            <person name="Lanie J.A."/>
            <person name="Ng W.-L."/>
            <person name="Kazmierczak K.M."/>
            <person name="Andrzejewski T.M."/>
            <person name="Davidsen T.M."/>
            <person name="Wayne K.J."/>
            <person name="Tettelin H."/>
            <person name="Glass J.I."/>
            <person name="Rusch D."/>
            <person name="Podicherti R."/>
            <person name="Tsui H.-C.T."/>
            <person name="Winkler M.E."/>
        </authorList>
    </citation>
    <scope>NUCLEOTIDE SEQUENCE</scope>
</reference>
<accession>A0A382L382</accession>
<feature type="non-terminal residue" evidence="2">
    <location>
        <position position="241"/>
    </location>
</feature>
<dbReference type="GO" id="GO:0016627">
    <property type="term" value="F:oxidoreductase activity, acting on the CH-CH group of donors"/>
    <property type="evidence" value="ECO:0007669"/>
    <property type="project" value="InterPro"/>
</dbReference>